<evidence type="ECO:0000313" key="1">
    <source>
        <dbReference type="EMBL" id="KAH6948134.1"/>
    </source>
</evidence>
<sequence length="193" mass="21244">MLHQRVGGPNSQAVGARDIAAKPDMATRGRATIAIVRRSSKRVSFSLLSPPASLLSPPTRQSLTSFHRGTGECETCARLIPGGTHPDEFCLDGNLADPYCVGIQYFLEAYEDPAVYPAARIHNPPANDIATKFAMISRGCANFLLLAIMDGFITDMVRRLLRLLGRFSFSRLHRDVDDGDLFATSIKCKMFRK</sequence>
<accession>A0ACB7TPP4</accession>
<dbReference type="Proteomes" id="UP000821845">
    <property type="component" value="Chromosome 1"/>
</dbReference>
<name>A0ACB7TPP4_HYAAI</name>
<organism evidence="1 2">
    <name type="scientific">Hyalomma asiaticum</name>
    <name type="common">Tick</name>
    <dbReference type="NCBI Taxonomy" id="266040"/>
    <lineage>
        <taxon>Eukaryota</taxon>
        <taxon>Metazoa</taxon>
        <taxon>Ecdysozoa</taxon>
        <taxon>Arthropoda</taxon>
        <taxon>Chelicerata</taxon>
        <taxon>Arachnida</taxon>
        <taxon>Acari</taxon>
        <taxon>Parasitiformes</taxon>
        <taxon>Ixodida</taxon>
        <taxon>Ixodoidea</taxon>
        <taxon>Ixodidae</taxon>
        <taxon>Hyalomminae</taxon>
        <taxon>Hyalomma</taxon>
    </lineage>
</organism>
<gene>
    <name evidence="1" type="ORF">HPB50_023084</name>
</gene>
<reference evidence="1" key="1">
    <citation type="submission" date="2020-05" db="EMBL/GenBank/DDBJ databases">
        <title>Large-scale comparative analyses of tick genomes elucidate their genetic diversity and vector capacities.</title>
        <authorList>
            <person name="Jia N."/>
            <person name="Wang J."/>
            <person name="Shi W."/>
            <person name="Du L."/>
            <person name="Sun Y."/>
            <person name="Zhan W."/>
            <person name="Jiang J."/>
            <person name="Wang Q."/>
            <person name="Zhang B."/>
            <person name="Ji P."/>
            <person name="Sakyi L.B."/>
            <person name="Cui X."/>
            <person name="Yuan T."/>
            <person name="Jiang B."/>
            <person name="Yang W."/>
            <person name="Lam T.T.-Y."/>
            <person name="Chang Q."/>
            <person name="Ding S."/>
            <person name="Wang X."/>
            <person name="Zhu J."/>
            <person name="Ruan X."/>
            <person name="Zhao L."/>
            <person name="Wei J."/>
            <person name="Que T."/>
            <person name="Du C."/>
            <person name="Cheng J."/>
            <person name="Dai P."/>
            <person name="Han X."/>
            <person name="Huang E."/>
            <person name="Gao Y."/>
            <person name="Liu J."/>
            <person name="Shao H."/>
            <person name="Ye R."/>
            <person name="Li L."/>
            <person name="Wei W."/>
            <person name="Wang X."/>
            <person name="Wang C."/>
            <person name="Yang T."/>
            <person name="Huo Q."/>
            <person name="Li W."/>
            <person name="Guo W."/>
            <person name="Chen H."/>
            <person name="Zhou L."/>
            <person name="Ni X."/>
            <person name="Tian J."/>
            <person name="Zhou Y."/>
            <person name="Sheng Y."/>
            <person name="Liu T."/>
            <person name="Pan Y."/>
            <person name="Xia L."/>
            <person name="Li J."/>
            <person name="Zhao F."/>
            <person name="Cao W."/>
        </authorList>
    </citation>
    <scope>NUCLEOTIDE SEQUENCE</scope>
    <source>
        <strain evidence="1">Hyas-2018</strain>
    </source>
</reference>
<evidence type="ECO:0000313" key="2">
    <source>
        <dbReference type="Proteomes" id="UP000821845"/>
    </source>
</evidence>
<dbReference type="EMBL" id="CM023481">
    <property type="protein sequence ID" value="KAH6948134.1"/>
    <property type="molecule type" value="Genomic_DNA"/>
</dbReference>
<proteinExistence type="predicted"/>
<protein>
    <submittedName>
        <fullName evidence="1">Uncharacterized protein</fullName>
    </submittedName>
</protein>
<keyword evidence="2" id="KW-1185">Reference proteome</keyword>
<comment type="caution">
    <text evidence="1">The sequence shown here is derived from an EMBL/GenBank/DDBJ whole genome shotgun (WGS) entry which is preliminary data.</text>
</comment>